<dbReference type="Proteomes" id="UP001189429">
    <property type="component" value="Unassembled WGS sequence"/>
</dbReference>
<reference evidence="1" key="1">
    <citation type="submission" date="2023-10" db="EMBL/GenBank/DDBJ databases">
        <authorList>
            <person name="Chen Y."/>
            <person name="Shah S."/>
            <person name="Dougan E. K."/>
            <person name="Thang M."/>
            <person name="Chan C."/>
        </authorList>
    </citation>
    <scope>NUCLEOTIDE SEQUENCE [LARGE SCALE GENOMIC DNA]</scope>
</reference>
<gene>
    <name evidence="1" type="ORF">PCOR1329_LOCUS61370</name>
</gene>
<dbReference type="EMBL" id="CAUYUJ010017721">
    <property type="protein sequence ID" value="CAK0877260.1"/>
    <property type="molecule type" value="Genomic_DNA"/>
</dbReference>
<name>A0ABN9VW79_9DINO</name>
<comment type="caution">
    <text evidence="1">The sequence shown here is derived from an EMBL/GenBank/DDBJ whole genome shotgun (WGS) entry which is preliminary data.</text>
</comment>
<evidence type="ECO:0000313" key="2">
    <source>
        <dbReference type="Proteomes" id="UP001189429"/>
    </source>
</evidence>
<evidence type="ECO:0000313" key="1">
    <source>
        <dbReference type="EMBL" id="CAK0877260.1"/>
    </source>
</evidence>
<keyword evidence="2" id="KW-1185">Reference proteome</keyword>
<sequence>MKRQRDETVVSMVEAGLLLGKWPWQCLSAMRLPGRGAGWSRMQAPTPTGGPSKIIVSTGKLPSIVQRETGIKLIKRATGELCSNEKFRIDRERDLFTLNWKALAKNTPQPGNEQPKIEHSFASLRSASLDQDRLRQTFQPLFAAASADQEWSL</sequence>
<accession>A0ABN9VW79</accession>
<proteinExistence type="predicted"/>
<organism evidence="1 2">
    <name type="scientific">Prorocentrum cordatum</name>
    <dbReference type="NCBI Taxonomy" id="2364126"/>
    <lineage>
        <taxon>Eukaryota</taxon>
        <taxon>Sar</taxon>
        <taxon>Alveolata</taxon>
        <taxon>Dinophyceae</taxon>
        <taxon>Prorocentrales</taxon>
        <taxon>Prorocentraceae</taxon>
        <taxon>Prorocentrum</taxon>
    </lineage>
</organism>
<protein>
    <submittedName>
        <fullName evidence="1">Uncharacterized protein</fullName>
    </submittedName>
</protein>